<evidence type="ECO:0000313" key="5">
    <source>
        <dbReference type="EMBL" id="QEO17907.1"/>
    </source>
</evidence>
<proteinExistence type="inferred from homology"/>
<evidence type="ECO:0000256" key="2">
    <source>
        <dbReference type="ARBA" id="ARBA00022679"/>
    </source>
</evidence>
<evidence type="ECO:0000256" key="1">
    <source>
        <dbReference type="ARBA" id="ARBA00006284"/>
    </source>
</evidence>
<dbReference type="AlphaFoldDB" id="A0A5C1YSH7"/>
<dbReference type="InterPro" id="IPR018197">
    <property type="entry name" value="Glycerate_kinase_RE-like"/>
</dbReference>
<dbReference type="KEGG" id="acek:FLP30_09310"/>
<dbReference type="InterPro" id="IPR004381">
    <property type="entry name" value="Glycerate_kinase"/>
</dbReference>
<evidence type="ECO:0000256" key="3">
    <source>
        <dbReference type="ARBA" id="ARBA00022777"/>
    </source>
</evidence>
<keyword evidence="2 4" id="KW-0808">Transferase</keyword>
<dbReference type="InterPro" id="IPR036129">
    <property type="entry name" value="Glycerate_kinase_sf"/>
</dbReference>
<dbReference type="SUPFAM" id="SSF110738">
    <property type="entry name" value="Glycerate kinase I"/>
    <property type="match status" value="1"/>
</dbReference>
<dbReference type="PANTHER" id="PTHR21599">
    <property type="entry name" value="GLYCERATE KINASE"/>
    <property type="match status" value="1"/>
</dbReference>
<dbReference type="OrthoDB" id="9774290at2"/>
<organism evidence="5 6">
    <name type="scientific">Acetobacter vaccinii</name>
    <dbReference type="NCBI Taxonomy" id="2592655"/>
    <lineage>
        <taxon>Bacteria</taxon>
        <taxon>Pseudomonadati</taxon>
        <taxon>Pseudomonadota</taxon>
        <taxon>Alphaproteobacteria</taxon>
        <taxon>Acetobacterales</taxon>
        <taxon>Acetobacteraceae</taxon>
        <taxon>Acetobacter</taxon>
    </lineage>
</organism>
<evidence type="ECO:0000256" key="4">
    <source>
        <dbReference type="PIRNR" id="PIRNR006078"/>
    </source>
</evidence>
<dbReference type="PANTHER" id="PTHR21599:SF0">
    <property type="entry name" value="GLYCERATE KINASE"/>
    <property type="match status" value="1"/>
</dbReference>
<dbReference type="Gene3D" id="3.40.50.10350">
    <property type="entry name" value="Glycerate kinase, domain 1"/>
    <property type="match status" value="1"/>
</dbReference>
<dbReference type="RefSeq" id="WP_149279583.1">
    <property type="nucleotide sequence ID" value="NZ_CP043506.1"/>
</dbReference>
<name>A0A5C1YSH7_9PROT</name>
<dbReference type="EMBL" id="CP043506">
    <property type="protein sequence ID" value="QEO17907.1"/>
    <property type="molecule type" value="Genomic_DNA"/>
</dbReference>
<evidence type="ECO:0000313" key="6">
    <source>
        <dbReference type="Proteomes" id="UP000324536"/>
    </source>
</evidence>
<comment type="similarity">
    <text evidence="1 4">Belongs to the glycerate kinase type-1 family.</text>
</comment>
<accession>A0A5C1YSH7</accession>
<dbReference type="Gene3D" id="3.90.1510.10">
    <property type="entry name" value="Glycerate kinase, domain 2"/>
    <property type="match status" value="1"/>
</dbReference>
<dbReference type="GO" id="GO:0031388">
    <property type="term" value="P:organic acid phosphorylation"/>
    <property type="evidence" value="ECO:0007669"/>
    <property type="project" value="UniProtKB-UniRule"/>
</dbReference>
<gene>
    <name evidence="5" type="ORF">FLP30_09310</name>
</gene>
<dbReference type="Pfam" id="PF02595">
    <property type="entry name" value="Gly_kinase"/>
    <property type="match status" value="1"/>
</dbReference>
<dbReference type="InterPro" id="IPR018193">
    <property type="entry name" value="Glyc_kinase_flavodox-like_fold"/>
</dbReference>
<sequence>MKVVVVCDTFKESLPALEVADAVVAGFRDVFPHADYVCLPAADGGEGTVEALVLASGGQFRQRQVSGPDGRAVQARYGVMGDGRTAVLEMAAAAGLDLVARADRNPLAATTYGVGELLRAVLDDGCRHIILGLGGSATNDGGAGMAQALGARLLDRSGQELARGGAALSELASLDLSGLEPRLADCVIEVACDVENPLVGEHGASSVFGPQKGATPDMVAQLDAALQHYGALLETHTGQPVLDVPGAGAGGGMGAGSAIFLRAQLRPGVDIVMDALQLDRTVADADLVITGEGRMDGQTVRGKAPVGVARVAKQHGKPVIALAGTLGAGYEAVYDHGIDAVFSVVNSPCTLDEALGAAYTNVRATARNVAATLGLSFPRAG</sequence>
<dbReference type="NCBIfam" id="TIGR00045">
    <property type="entry name" value="glycerate kinase"/>
    <property type="match status" value="1"/>
</dbReference>
<keyword evidence="6" id="KW-1185">Reference proteome</keyword>
<reference evidence="5 6" key="1">
    <citation type="submission" date="2019-09" db="EMBL/GenBank/DDBJ databases">
        <title>Genome sequencing of strain KACC 21233.</title>
        <authorList>
            <person name="Heo J."/>
            <person name="Kim S.-J."/>
            <person name="Kim J.-S."/>
            <person name="Hong S.-B."/>
            <person name="Kwon S.-W."/>
        </authorList>
    </citation>
    <scope>NUCLEOTIDE SEQUENCE [LARGE SCALE GENOMIC DNA]</scope>
    <source>
        <strain evidence="5 6">KACC 21233</strain>
    </source>
</reference>
<dbReference type="GO" id="GO:0008887">
    <property type="term" value="F:glycerate kinase activity"/>
    <property type="evidence" value="ECO:0007669"/>
    <property type="project" value="UniProtKB-UniRule"/>
</dbReference>
<dbReference type="PIRSF" id="PIRSF006078">
    <property type="entry name" value="GlxK"/>
    <property type="match status" value="1"/>
</dbReference>
<dbReference type="Proteomes" id="UP000324536">
    <property type="component" value="Chromosome"/>
</dbReference>
<protein>
    <submittedName>
        <fullName evidence="5">Glycerate kinase</fullName>
    </submittedName>
</protein>
<keyword evidence="3 4" id="KW-0418">Kinase</keyword>